<dbReference type="Gene3D" id="3.40.50.720">
    <property type="entry name" value="NAD(P)-binding Rossmann-like Domain"/>
    <property type="match status" value="1"/>
</dbReference>
<dbReference type="RefSeq" id="WP_343922268.1">
    <property type="nucleotide sequence ID" value="NZ_BAAAKW010000003.1"/>
</dbReference>
<comment type="caution">
    <text evidence="1">The sequence shown here is derived from an EMBL/GenBank/DDBJ whole genome shotgun (WGS) entry which is preliminary data.</text>
</comment>
<evidence type="ECO:0008006" key="3">
    <source>
        <dbReference type="Google" id="ProtNLM"/>
    </source>
</evidence>
<sequence>MSRHDRHPRCLCGLAHSHPFTDAANLVRLKEQNVEVDVVGVYDSDASQADIFAERFACTAASTLEALITLDADLFIVTARPHEITVYAETLLRETSEPLFFNKVVAANHTQLTNWIAAIDSAPERVGTASVLRFAPRVRELAEQITGAEIWGLRILVQHDIAMFLAEDRRWQDDPELGGGTLVTVGTHAWEIVDQLLPQATLASSAHGWIHHALNSASSSEETAQLTGSLVTPEGESVRFALTVTGTPGPEVYAVDVFTSTGTQSLILSSANTHDSLGFVELADELVRNAQLGRTTAPWNSAQTIVANTIHAALTLREFHRTEKSSRND</sequence>
<dbReference type="Proteomes" id="UP001500943">
    <property type="component" value="Unassembled WGS sequence"/>
</dbReference>
<gene>
    <name evidence="1" type="ORF">GCM10009655_01380</name>
</gene>
<organism evidence="1 2">
    <name type="scientific">Rhodoglobus aureus</name>
    <dbReference type="NCBI Taxonomy" id="191497"/>
    <lineage>
        <taxon>Bacteria</taxon>
        <taxon>Bacillati</taxon>
        <taxon>Actinomycetota</taxon>
        <taxon>Actinomycetes</taxon>
        <taxon>Micrococcales</taxon>
        <taxon>Microbacteriaceae</taxon>
        <taxon>Rhodoglobus</taxon>
    </lineage>
</organism>
<protein>
    <recommendedName>
        <fullName evidence="3">Gfo/Idh/MocA-like oxidoreductase N-terminal domain-containing protein</fullName>
    </recommendedName>
</protein>
<dbReference type="InterPro" id="IPR036291">
    <property type="entry name" value="NAD(P)-bd_dom_sf"/>
</dbReference>
<dbReference type="EMBL" id="BAAAKW010000003">
    <property type="protein sequence ID" value="GAA1206090.1"/>
    <property type="molecule type" value="Genomic_DNA"/>
</dbReference>
<keyword evidence="2" id="KW-1185">Reference proteome</keyword>
<evidence type="ECO:0000313" key="2">
    <source>
        <dbReference type="Proteomes" id="UP001500943"/>
    </source>
</evidence>
<evidence type="ECO:0000313" key="1">
    <source>
        <dbReference type="EMBL" id="GAA1206090.1"/>
    </source>
</evidence>
<reference evidence="1 2" key="1">
    <citation type="journal article" date="2019" name="Int. J. Syst. Evol. Microbiol.">
        <title>The Global Catalogue of Microorganisms (GCM) 10K type strain sequencing project: providing services to taxonomists for standard genome sequencing and annotation.</title>
        <authorList>
            <consortium name="The Broad Institute Genomics Platform"/>
            <consortium name="The Broad Institute Genome Sequencing Center for Infectious Disease"/>
            <person name="Wu L."/>
            <person name="Ma J."/>
        </authorList>
    </citation>
    <scope>NUCLEOTIDE SEQUENCE [LARGE SCALE GENOMIC DNA]</scope>
    <source>
        <strain evidence="1 2">JCM 12762</strain>
    </source>
</reference>
<proteinExistence type="predicted"/>
<dbReference type="SUPFAM" id="SSF51735">
    <property type="entry name" value="NAD(P)-binding Rossmann-fold domains"/>
    <property type="match status" value="1"/>
</dbReference>
<dbReference type="Gene3D" id="3.30.360.10">
    <property type="entry name" value="Dihydrodipicolinate Reductase, domain 2"/>
    <property type="match status" value="1"/>
</dbReference>
<name>A0ABN1VGJ0_9MICO</name>
<accession>A0ABN1VGJ0</accession>